<dbReference type="InterPro" id="IPR022226">
    <property type="entry name" value="DUF3752"/>
</dbReference>
<dbReference type="InterPro" id="IPR046331">
    <property type="entry name" value="GPAM1-like"/>
</dbReference>
<dbReference type="PANTHER" id="PTHR46370:SF1">
    <property type="entry name" value="GPALPP MOTIFS-CONTAINING PROTEIN 1"/>
    <property type="match status" value="1"/>
</dbReference>
<feature type="compositionally biased region" description="Basic and acidic residues" evidence="1">
    <location>
        <begin position="297"/>
        <end position="308"/>
    </location>
</feature>
<feature type="domain" description="DUF3752" evidence="2">
    <location>
        <begin position="183"/>
        <end position="336"/>
    </location>
</feature>
<reference evidence="3" key="1">
    <citation type="submission" date="2020-11" db="EMBL/GenBank/DDBJ databases">
        <authorList>
            <consortium name="DOE Joint Genome Institute"/>
            <person name="Ahrendt S."/>
            <person name="Riley R."/>
            <person name="Andreopoulos W."/>
            <person name="Labutti K."/>
            <person name="Pangilinan J."/>
            <person name="Ruiz-Duenas F.J."/>
            <person name="Barrasa J.M."/>
            <person name="Sanchez-Garcia M."/>
            <person name="Camarero S."/>
            <person name="Miyauchi S."/>
            <person name="Serrano A."/>
            <person name="Linde D."/>
            <person name="Babiker R."/>
            <person name="Drula E."/>
            <person name="Ayuso-Fernandez I."/>
            <person name="Pacheco R."/>
            <person name="Padilla G."/>
            <person name="Ferreira P."/>
            <person name="Barriuso J."/>
            <person name="Kellner H."/>
            <person name="Castanera R."/>
            <person name="Alfaro M."/>
            <person name="Ramirez L."/>
            <person name="Pisabarro A.G."/>
            <person name="Kuo A."/>
            <person name="Tritt A."/>
            <person name="Lipzen A."/>
            <person name="He G."/>
            <person name="Yan M."/>
            <person name="Ng V."/>
            <person name="Cullen D."/>
            <person name="Martin F."/>
            <person name="Rosso M.-N."/>
            <person name="Henrissat B."/>
            <person name="Hibbett D."/>
            <person name="Martinez A.T."/>
            <person name="Grigoriev I.V."/>
        </authorList>
    </citation>
    <scope>NUCLEOTIDE SEQUENCE</scope>
    <source>
        <strain evidence="3">MF-IS2</strain>
    </source>
</reference>
<sequence length="344" mass="38512">MIGPEIPAQFLQNANTNTTSNSANSDSGGGPSRNSEELPNKPKPSEGPQESSEEITISVGPQIPIELLQQRHESAQQEEEEEEEDDYTPALPPELQRSRLSTSKARSRSPSRPSFPAHPSYPHPNEDSDDDDVGPKPLPLGLQPMHEKDAVTEFIEREERRRKNEQDAKEPKALKREEWMLVPPSASDLLGNLDTTKLKARQFARTSGPVNKGDNSLWTETPAERQQRIADEVAGKKRRAVDVANEEALDLGPTDRKRSRREEENIRRGVDDYTRKLRGPSLVDQHSTRTQPEDEDESKKGIWDHARDMSVGGRLMDDGKRKQMIRESKGLGDRFGSGKGGSFL</sequence>
<dbReference type="Pfam" id="PF12572">
    <property type="entry name" value="DUF3752"/>
    <property type="match status" value="1"/>
</dbReference>
<proteinExistence type="predicted"/>
<gene>
    <name evidence="3" type="ORF">P691DRAFT_740115</name>
</gene>
<protein>
    <recommendedName>
        <fullName evidence="2">DUF3752 domain-containing protein</fullName>
    </recommendedName>
</protein>
<feature type="compositionally biased region" description="Basic and acidic residues" evidence="1">
    <location>
        <begin position="145"/>
        <end position="176"/>
    </location>
</feature>
<name>A0A9P6BV79_9AGAR</name>
<dbReference type="AlphaFoldDB" id="A0A9P6BV79"/>
<feature type="region of interest" description="Disordered" evidence="1">
    <location>
        <begin position="1"/>
        <end position="176"/>
    </location>
</feature>
<feature type="compositionally biased region" description="Low complexity" evidence="1">
    <location>
        <begin position="101"/>
        <end position="120"/>
    </location>
</feature>
<evidence type="ECO:0000256" key="1">
    <source>
        <dbReference type="SAM" id="MobiDB-lite"/>
    </source>
</evidence>
<feature type="compositionally biased region" description="Gly residues" evidence="1">
    <location>
        <begin position="333"/>
        <end position="344"/>
    </location>
</feature>
<feature type="compositionally biased region" description="Acidic residues" evidence="1">
    <location>
        <begin position="76"/>
        <end position="87"/>
    </location>
</feature>
<accession>A0A9P6BV79</accession>
<feature type="compositionally biased region" description="Basic and acidic residues" evidence="1">
    <location>
        <begin position="34"/>
        <end position="44"/>
    </location>
</feature>
<dbReference type="Proteomes" id="UP000807342">
    <property type="component" value="Unassembled WGS sequence"/>
</dbReference>
<dbReference type="OrthoDB" id="73491at2759"/>
<dbReference type="EMBL" id="MU152520">
    <property type="protein sequence ID" value="KAF9440452.1"/>
    <property type="molecule type" value="Genomic_DNA"/>
</dbReference>
<organism evidence="3 4">
    <name type="scientific">Macrolepiota fuliginosa MF-IS2</name>
    <dbReference type="NCBI Taxonomy" id="1400762"/>
    <lineage>
        <taxon>Eukaryota</taxon>
        <taxon>Fungi</taxon>
        <taxon>Dikarya</taxon>
        <taxon>Basidiomycota</taxon>
        <taxon>Agaricomycotina</taxon>
        <taxon>Agaricomycetes</taxon>
        <taxon>Agaricomycetidae</taxon>
        <taxon>Agaricales</taxon>
        <taxon>Agaricineae</taxon>
        <taxon>Agaricaceae</taxon>
        <taxon>Macrolepiota</taxon>
    </lineage>
</organism>
<keyword evidence="4" id="KW-1185">Reference proteome</keyword>
<dbReference type="PANTHER" id="PTHR46370">
    <property type="entry name" value="GPALPP MOTIFS-CONTAINING PROTEIN 1"/>
    <property type="match status" value="1"/>
</dbReference>
<comment type="caution">
    <text evidence="3">The sequence shown here is derived from an EMBL/GenBank/DDBJ whole genome shotgun (WGS) entry which is preliminary data.</text>
</comment>
<feature type="region of interest" description="Disordered" evidence="1">
    <location>
        <begin position="204"/>
        <end position="344"/>
    </location>
</feature>
<evidence type="ECO:0000313" key="3">
    <source>
        <dbReference type="EMBL" id="KAF9440452.1"/>
    </source>
</evidence>
<evidence type="ECO:0000259" key="2">
    <source>
        <dbReference type="Pfam" id="PF12572"/>
    </source>
</evidence>
<feature type="compositionally biased region" description="Basic and acidic residues" evidence="1">
    <location>
        <begin position="253"/>
        <end position="275"/>
    </location>
</feature>
<feature type="compositionally biased region" description="Polar residues" evidence="1">
    <location>
        <begin position="204"/>
        <end position="219"/>
    </location>
</feature>
<feature type="compositionally biased region" description="Basic and acidic residues" evidence="1">
    <location>
        <begin position="315"/>
        <end position="332"/>
    </location>
</feature>
<feature type="compositionally biased region" description="Low complexity" evidence="1">
    <location>
        <begin position="13"/>
        <end position="25"/>
    </location>
</feature>
<feature type="compositionally biased region" description="Basic and acidic residues" evidence="1">
    <location>
        <begin position="222"/>
        <end position="235"/>
    </location>
</feature>
<evidence type="ECO:0000313" key="4">
    <source>
        <dbReference type="Proteomes" id="UP000807342"/>
    </source>
</evidence>